<protein>
    <submittedName>
        <fullName evidence="1">Uncharacterized protein</fullName>
    </submittedName>
</protein>
<comment type="caution">
    <text evidence="1">The sequence shown here is derived from an EMBL/GenBank/DDBJ whole genome shotgun (WGS) entry which is preliminary data.</text>
</comment>
<evidence type="ECO:0000313" key="2">
    <source>
        <dbReference type="Proteomes" id="UP001163603"/>
    </source>
</evidence>
<evidence type="ECO:0000313" key="1">
    <source>
        <dbReference type="EMBL" id="KAJ0017129.1"/>
    </source>
</evidence>
<dbReference type="EMBL" id="CM047747">
    <property type="protein sequence ID" value="KAJ0017129.1"/>
    <property type="molecule type" value="Genomic_DNA"/>
</dbReference>
<accession>A0ACC0XHR8</accession>
<name>A0ACC0XHR8_9ROSI</name>
<sequence>MQQFLGMYFVICSCLKGWAAIDAIWKEKNKHESALGLAKLLAKQDFSWKYSYKAEEDSSISLGLGKGGEKGTQNSKEGSKATTSEKSETLLEIPLLLAAREGIEEIFNEILNEYRQAVDHVSNNGHNILHLAILHRQDKIFERLKQMEMSVQKLASKIDNNGNTILHQVAERKHYEGGKRPANPISFFAKPTHHREPPHSTRSVPHRRFTVNHPTAPDLSHIRFTAKPTHHREPPHSTRFVPRRRFTMNPPTTVNHPMAPDLSHVVDSP</sequence>
<proteinExistence type="predicted"/>
<dbReference type="Proteomes" id="UP001163603">
    <property type="component" value="Chromosome 12"/>
</dbReference>
<reference evidence="2" key="1">
    <citation type="journal article" date="2023" name="G3 (Bethesda)">
        <title>Genome assembly and association tests identify interacting loci associated with vigor, precocity, and sex in interspecific pistachio rootstocks.</title>
        <authorList>
            <person name="Palmer W."/>
            <person name="Jacygrad E."/>
            <person name="Sagayaradj S."/>
            <person name="Cavanaugh K."/>
            <person name="Han R."/>
            <person name="Bertier L."/>
            <person name="Beede B."/>
            <person name="Kafkas S."/>
            <person name="Golino D."/>
            <person name="Preece J."/>
            <person name="Michelmore R."/>
        </authorList>
    </citation>
    <scope>NUCLEOTIDE SEQUENCE [LARGE SCALE GENOMIC DNA]</scope>
</reference>
<organism evidence="1 2">
    <name type="scientific">Pistacia integerrima</name>
    <dbReference type="NCBI Taxonomy" id="434235"/>
    <lineage>
        <taxon>Eukaryota</taxon>
        <taxon>Viridiplantae</taxon>
        <taxon>Streptophyta</taxon>
        <taxon>Embryophyta</taxon>
        <taxon>Tracheophyta</taxon>
        <taxon>Spermatophyta</taxon>
        <taxon>Magnoliopsida</taxon>
        <taxon>eudicotyledons</taxon>
        <taxon>Gunneridae</taxon>
        <taxon>Pentapetalae</taxon>
        <taxon>rosids</taxon>
        <taxon>malvids</taxon>
        <taxon>Sapindales</taxon>
        <taxon>Anacardiaceae</taxon>
        <taxon>Pistacia</taxon>
    </lineage>
</organism>
<keyword evidence="2" id="KW-1185">Reference proteome</keyword>
<gene>
    <name evidence="1" type="ORF">Pint_09743</name>
</gene>